<organism evidence="2">
    <name type="scientific">Rhizophora mucronata</name>
    <name type="common">Asiatic mangrove</name>
    <dbReference type="NCBI Taxonomy" id="61149"/>
    <lineage>
        <taxon>Eukaryota</taxon>
        <taxon>Viridiplantae</taxon>
        <taxon>Streptophyta</taxon>
        <taxon>Embryophyta</taxon>
        <taxon>Tracheophyta</taxon>
        <taxon>Spermatophyta</taxon>
        <taxon>Magnoliopsida</taxon>
        <taxon>eudicotyledons</taxon>
        <taxon>Gunneridae</taxon>
        <taxon>Pentapetalae</taxon>
        <taxon>rosids</taxon>
        <taxon>fabids</taxon>
        <taxon>Malpighiales</taxon>
        <taxon>Rhizophoraceae</taxon>
        <taxon>Rhizophora</taxon>
    </lineage>
</organism>
<dbReference type="AlphaFoldDB" id="A0A2P2LH58"/>
<reference evidence="2" key="1">
    <citation type="submission" date="2018-02" db="EMBL/GenBank/DDBJ databases">
        <title>Rhizophora mucronata_Transcriptome.</title>
        <authorList>
            <person name="Meera S.P."/>
            <person name="Sreeshan A."/>
            <person name="Augustine A."/>
        </authorList>
    </citation>
    <scope>NUCLEOTIDE SEQUENCE</scope>
    <source>
        <tissue evidence="2">Leaf</tissue>
    </source>
</reference>
<dbReference type="EMBL" id="GGEC01036802">
    <property type="protein sequence ID" value="MBX17286.1"/>
    <property type="molecule type" value="Transcribed_RNA"/>
</dbReference>
<feature type="transmembrane region" description="Helical" evidence="1">
    <location>
        <begin position="6"/>
        <end position="27"/>
    </location>
</feature>
<keyword evidence="1" id="KW-1133">Transmembrane helix</keyword>
<keyword evidence="1" id="KW-0472">Membrane</keyword>
<proteinExistence type="predicted"/>
<keyword evidence="1" id="KW-0812">Transmembrane</keyword>
<sequence>MLSLVLLVHLYCVAILLILCFLSIGAFQISKSLIWH</sequence>
<name>A0A2P2LH58_RHIMU</name>
<protein>
    <submittedName>
        <fullName evidence="2">Uncharacterized protein MANES_02G082800</fullName>
    </submittedName>
</protein>
<evidence type="ECO:0000313" key="2">
    <source>
        <dbReference type="EMBL" id="MBX17286.1"/>
    </source>
</evidence>
<accession>A0A2P2LH58</accession>
<evidence type="ECO:0000256" key="1">
    <source>
        <dbReference type="SAM" id="Phobius"/>
    </source>
</evidence>